<dbReference type="Pfam" id="PF00528">
    <property type="entry name" value="BPD_transp_1"/>
    <property type="match status" value="1"/>
</dbReference>
<proteinExistence type="inferred from homology"/>
<comment type="similarity">
    <text evidence="7">Belongs to the binding-protein-dependent transport system permease family.</text>
</comment>
<evidence type="ECO:0000256" key="8">
    <source>
        <dbReference type="SAM" id="SignalP"/>
    </source>
</evidence>
<dbReference type="AlphaFoldDB" id="A0A0F6WAD8"/>
<evidence type="ECO:0000256" key="7">
    <source>
        <dbReference type="RuleBase" id="RU363032"/>
    </source>
</evidence>
<comment type="subcellular location">
    <subcellularLocation>
        <location evidence="1 7">Cell membrane</location>
        <topology evidence="1 7">Multi-pass membrane protein</topology>
    </subcellularLocation>
</comment>
<evidence type="ECO:0000256" key="3">
    <source>
        <dbReference type="ARBA" id="ARBA00022475"/>
    </source>
</evidence>
<evidence type="ECO:0000313" key="11">
    <source>
        <dbReference type="Proteomes" id="UP000034883"/>
    </source>
</evidence>
<dbReference type="STRING" id="927083.DB32_008576"/>
<name>A0A0F6WAD8_9BACT</name>
<feature type="transmembrane region" description="Helical" evidence="7">
    <location>
        <begin position="232"/>
        <end position="250"/>
    </location>
</feature>
<keyword evidence="3" id="KW-1003">Cell membrane</keyword>
<feature type="transmembrane region" description="Helical" evidence="7">
    <location>
        <begin position="171"/>
        <end position="194"/>
    </location>
</feature>
<protein>
    <submittedName>
        <fullName evidence="10">Maltose/maltodextrin ABC transporter, permease protein MalG</fullName>
    </submittedName>
</protein>
<feature type="transmembrane region" description="Helical" evidence="7">
    <location>
        <begin position="130"/>
        <end position="150"/>
    </location>
</feature>
<keyword evidence="6 7" id="KW-0472">Membrane</keyword>
<dbReference type="PANTHER" id="PTHR32243:SF18">
    <property type="entry name" value="INNER MEMBRANE ABC TRANSPORTER PERMEASE PROTEIN YCJP"/>
    <property type="match status" value="1"/>
</dbReference>
<dbReference type="EMBL" id="CP011125">
    <property type="protein sequence ID" value="AKF11427.1"/>
    <property type="molecule type" value="Genomic_DNA"/>
</dbReference>
<keyword evidence="11" id="KW-1185">Reference proteome</keyword>
<feature type="transmembrane region" description="Helical" evidence="7">
    <location>
        <begin position="96"/>
        <end position="118"/>
    </location>
</feature>
<reference evidence="10 11" key="1">
    <citation type="submission" date="2015-03" db="EMBL/GenBank/DDBJ databases">
        <title>Genome assembly of Sandaracinus amylolyticus DSM 53668.</title>
        <authorList>
            <person name="Sharma G."/>
            <person name="Subramanian S."/>
        </authorList>
    </citation>
    <scope>NUCLEOTIDE SEQUENCE [LARGE SCALE GENOMIC DNA]</scope>
    <source>
        <strain evidence="10 11">DSM 53668</strain>
    </source>
</reference>
<keyword evidence="5 7" id="KW-1133">Transmembrane helix</keyword>
<feature type="signal peptide" evidence="8">
    <location>
        <begin position="1"/>
        <end position="21"/>
    </location>
</feature>
<accession>A0A0F6WAD8</accession>
<dbReference type="OrthoDB" id="9790107at2"/>
<dbReference type="InterPro" id="IPR035906">
    <property type="entry name" value="MetI-like_sf"/>
</dbReference>
<dbReference type="CDD" id="cd06261">
    <property type="entry name" value="TM_PBP2"/>
    <property type="match status" value="1"/>
</dbReference>
<keyword evidence="8" id="KW-0732">Signal</keyword>
<dbReference type="KEGG" id="samy:DB32_008576"/>
<dbReference type="PROSITE" id="PS50928">
    <property type="entry name" value="ABC_TM1"/>
    <property type="match status" value="1"/>
</dbReference>
<organism evidence="10 11">
    <name type="scientific">Sandaracinus amylolyticus</name>
    <dbReference type="NCBI Taxonomy" id="927083"/>
    <lineage>
        <taxon>Bacteria</taxon>
        <taxon>Pseudomonadati</taxon>
        <taxon>Myxococcota</taxon>
        <taxon>Polyangia</taxon>
        <taxon>Polyangiales</taxon>
        <taxon>Sandaracinaceae</taxon>
        <taxon>Sandaracinus</taxon>
    </lineage>
</organism>
<evidence type="ECO:0000259" key="9">
    <source>
        <dbReference type="PROSITE" id="PS50928"/>
    </source>
</evidence>
<feature type="transmembrane region" description="Helical" evidence="7">
    <location>
        <begin position="59"/>
        <end position="84"/>
    </location>
</feature>
<dbReference type="InterPro" id="IPR000515">
    <property type="entry name" value="MetI-like"/>
</dbReference>
<dbReference type="GO" id="GO:0055085">
    <property type="term" value="P:transmembrane transport"/>
    <property type="evidence" value="ECO:0007669"/>
    <property type="project" value="InterPro"/>
</dbReference>
<dbReference type="PANTHER" id="PTHR32243">
    <property type="entry name" value="MALTOSE TRANSPORT SYSTEM PERMEASE-RELATED"/>
    <property type="match status" value="1"/>
</dbReference>
<dbReference type="InterPro" id="IPR050901">
    <property type="entry name" value="BP-dep_ABC_trans_perm"/>
</dbReference>
<sequence length="265" mass="28130">MKARGCGVLLLLAMAAPLALALVASLRPESELQGASTAITLTLEHYRALFTEHHFVRPILNSLFVAACTTALAVPLATACAYALARMPFRGRGAVLALVLAVTMFPQVSIVSPLYLLLRAVGLVDTYPGLVLPYLTFAMPLAVWLLVGHLRALPRELEEAAFVDGASRLRTLVEIVAPPALPGIVTTAILTFVYCWNELLFALAFTVGDDHRTVPVAIALFRGQYQVPWGEILAGAIVASLPVVLLVLAVSRRVVSGLTGGGVKG</sequence>
<evidence type="ECO:0000256" key="1">
    <source>
        <dbReference type="ARBA" id="ARBA00004651"/>
    </source>
</evidence>
<dbReference type="GO" id="GO:0005886">
    <property type="term" value="C:plasma membrane"/>
    <property type="evidence" value="ECO:0007669"/>
    <property type="project" value="UniProtKB-SubCell"/>
</dbReference>
<gene>
    <name evidence="10" type="ORF">DB32_008576</name>
</gene>
<dbReference type="RefSeq" id="WP_075098168.1">
    <property type="nucleotide sequence ID" value="NZ_CP011125.1"/>
</dbReference>
<evidence type="ECO:0000256" key="2">
    <source>
        <dbReference type="ARBA" id="ARBA00022448"/>
    </source>
</evidence>
<evidence type="ECO:0000256" key="5">
    <source>
        <dbReference type="ARBA" id="ARBA00022989"/>
    </source>
</evidence>
<keyword evidence="4 7" id="KW-0812">Transmembrane</keyword>
<feature type="chain" id="PRO_5002512021" evidence="8">
    <location>
        <begin position="22"/>
        <end position="265"/>
    </location>
</feature>
<dbReference type="SUPFAM" id="SSF161098">
    <property type="entry name" value="MetI-like"/>
    <property type="match status" value="1"/>
</dbReference>
<evidence type="ECO:0000313" key="10">
    <source>
        <dbReference type="EMBL" id="AKF11427.1"/>
    </source>
</evidence>
<evidence type="ECO:0000256" key="4">
    <source>
        <dbReference type="ARBA" id="ARBA00022692"/>
    </source>
</evidence>
<dbReference type="Gene3D" id="1.10.3720.10">
    <property type="entry name" value="MetI-like"/>
    <property type="match status" value="1"/>
</dbReference>
<keyword evidence="2 7" id="KW-0813">Transport</keyword>
<evidence type="ECO:0000256" key="6">
    <source>
        <dbReference type="ARBA" id="ARBA00023136"/>
    </source>
</evidence>
<dbReference type="Proteomes" id="UP000034883">
    <property type="component" value="Chromosome"/>
</dbReference>
<feature type="domain" description="ABC transmembrane type-1" evidence="9">
    <location>
        <begin position="59"/>
        <end position="250"/>
    </location>
</feature>